<proteinExistence type="predicted"/>
<accession>A0A8J8CKB1</accession>
<sequence length="1204" mass="132275">MSQPPKIDRRRYDEMVAQTEQLARTYAGWQPRADGHPDAGRALFRIFGRMAALVSDRLNRVPEKNFLTFLNLIGTQLLPPQPAKVPLTFTLAEGSPVDALVPAQTQVAAPPAEGEDEEVVFETTREILVTTAQLKAVYVRQPDADRYSDRTSFATTSDTSDQPAFPVFAGDRPIPHRLYLACDLFTLPGTKAIALTINSPDAIALSKLPLRWAYWDGAVWKTAIGIVSGLAIAIEANQPRIRVAPGTAIDGSGRLIQVASEQIVELEAHRSQTVLVVISADPANPNPIVIADAAVESHPTEQFIRLARLTIDAQGKIKPAISARRNSEGTAATSPSTNRAWQVTLNLPEIQPHSLDGTTAAWLQIELQGTLSADQRPLPRLDRITATANLNPRDLAPDLCLFNAVPIDLSKDFYPFGEQPRFNDTFYIASDTVFARAGATVTLDVTVSNLEVNKTGGADLAWEVWNGSRWERVVPRDATKQFTEFGKKNTITFTLPATTAPTIVNNETHYWARGRLVRGNYGSAATYQQRLDSNGRPVLVNNNPIYDLVPESFKPPVIESLRLAYSHQLTQAITTYRSFNDFDYQDPIINLTAPDSSFQPFTPSIDLHPALYLGFDRPFANRAIALYLQVALPLPGDVAEAVRQYPPDATPPQIIWEYASPSGWTSLGVLDETNAFAERGLIRFIGPNNFALRSLFGQSLYWLRSRWDGGDFLLPPRVHRVLTNTTWGSQSLTLTDELLGSSDGSPHQTFRTARSPILFAQQLEVQETGQPDASWVRWQEVSDFYNSGMHDRHYVLDRLTGAVSFGDGQFGKVPPAGRNNLRFARYQTGGGQHGNQPIGAVNQLKTTVPYVDRVTNLEAASGGADQEPLLQAQQRGTTVLRHQNRAVTVQDLEDLAYAASPDVSSARAIAPHFDPIGLQWLPIYPLPLERPGEIRVNVSTPAALEIRLYGGGQAAPYVQQSLRQGQTFSYTVTAEQFQIGQQWQLTLLNPTANSVQGQVSITYPTGSINAAEFTAPPSTPTPATSRDLQDNPYGDVPDAGQVDLIILPRSSARQPTPSLALLDRVRSYIRDRTAATLTCRVTEPDWVEVTVTAQIVPLAPESADAVRVAAIHALTRFLHPIDGGANAGWELGRRVYKSDLYSLLESLEGVDHIHSLSIRNIPSLANLSEASPDPGEDDPTITRLASDRLDRFMIYSGIHQITLK</sequence>
<dbReference type="EMBL" id="WVIE01000003">
    <property type="protein sequence ID" value="NDJ16460.1"/>
    <property type="molecule type" value="Genomic_DNA"/>
</dbReference>
<protein>
    <submittedName>
        <fullName evidence="2">Putative baseplate assembly protein</fullName>
    </submittedName>
</protein>
<dbReference type="InterPro" id="IPR011749">
    <property type="entry name" value="CHP02243"/>
</dbReference>
<feature type="region of interest" description="Disordered" evidence="1">
    <location>
        <begin position="1011"/>
        <end position="1034"/>
    </location>
</feature>
<evidence type="ECO:0000313" key="2">
    <source>
        <dbReference type="EMBL" id="NDJ16460.1"/>
    </source>
</evidence>
<comment type="caution">
    <text evidence="2">The sequence shown here is derived from an EMBL/GenBank/DDBJ whole genome shotgun (WGS) entry which is preliminary data.</text>
</comment>
<evidence type="ECO:0000313" key="3">
    <source>
        <dbReference type="Proteomes" id="UP000646053"/>
    </source>
</evidence>
<dbReference type="AlphaFoldDB" id="A0A8J8CKB1"/>
<gene>
    <name evidence="2" type="ORF">GS601_03995</name>
</gene>
<dbReference type="RefSeq" id="WP_162421967.1">
    <property type="nucleotide sequence ID" value="NZ_WVIE01000003.1"/>
</dbReference>
<keyword evidence="3" id="KW-1185">Reference proteome</keyword>
<name>A0A8J8CKB1_9CYAN</name>
<reference evidence="2" key="1">
    <citation type="submission" date="2019-12" db="EMBL/GenBank/DDBJ databases">
        <title>High-Quality draft genome sequences of three cyanobacteria isolated from the limestone walls of the Old Cathedral of Coimbra.</title>
        <authorList>
            <person name="Tiago I."/>
            <person name="Soares F."/>
            <person name="Portugal A."/>
        </authorList>
    </citation>
    <scope>NUCLEOTIDE SEQUENCE</scope>
    <source>
        <strain evidence="2">A</strain>
    </source>
</reference>
<evidence type="ECO:0000256" key="1">
    <source>
        <dbReference type="SAM" id="MobiDB-lite"/>
    </source>
</evidence>
<organism evidence="2 3">
    <name type="scientific">Myxacorys almedinensis A</name>
    <dbReference type="NCBI Taxonomy" id="2690445"/>
    <lineage>
        <taxon>Bacteria</taxon>
        <taxon>Bacillati</taxon>
        <taxon>Cyanobacteriota</taxon>
        <taxon>Cyanophyceae</taxon>
        <taxon>Leptolyngbyales</taxon>
        <taxon>Leptolyngbyaceae</taxon>
        <taxon>Myxacorys</taxon>
        <taxon>Myxacorys almedinensis</taxon>
    </lineage>
</organism>
<dbReference type="Proteomes" id="UP000646053">
    <property type="component" value="Unassembled WGS sequence"/>
</dbReference>
<dbReference type="NCBIfam" id="TIGR02243">
    <property type="entry name" value="putative baseplate assembly protein"/>
    <property type="match status" value="1"/>
</dbReference>